<dbReference type="Proteomes" id="UP001153636">
    <property type="component" value="Chromosome 9"/>
</dbReference>
<accession>A0A9P0DF85</accession>
<dbReference type="InterPro" id="IPR019560">
    <property type="entry name" value="Mitochondrial_18_kDa_protein"/>
</dbReference>
<evidence type="ECO:0000256" key="1">
    <source>
        <dbReference type="ARBA" id="ARBA00009224"/>
    </source>
</evidence>
<reference evidence="4" key="1">
    <citation type="submission" date="2022-01" db="EMBL/GenBank/DDBJ databases">
        <authorList>
            <person name="King R."/>
        </authorList>
    </citation>
    <scope>NUCLEOTIDE SEQUENCE</scope>
</reference>
<dbReference type="Pfam" id="PF10558">
    <property type="entry name" value="MTP18"/>
    <property type="match status" value="1"/>
</dbReference>
<evidence type="ECO:0000256" key="2">
    <source>
        <dbReference type="ARBA" id="ARBA00017835"/>
    </source>
</evidence>
<dbReference type="GO" id="GO:0005739">
    <property type="term" value="C:mitochondrion"/>
    <property type="evidence" value="ECO:0007669"/>
    <property type="project" value="TreeGrafter"/>
</dbReference>
<evidence type="ECO:0000313" key="4">
    <source>
        <dbReference type="EMBL" id="CAH1115272.1"/>
    </source>
</evidence>
<evidence type="ECO:0000256" key="3">
    <source>
        <dbReference type="ARBA" id="ARBA00029631"/>
    </source>
</evidence>
<dbReference type="EMBL" id="OV651821">
    <property type="protein sequence ID" value="CAH1115272.1"/>
    <property type="molecule type" value="Genomic_DNA"/>
</dbReference>
<comment type="similarity">
    <text evidence="1">Belongs to the MTFP1 family.</text>
</comment>
<evidence type="ECO:0000313" key="5">
    <source>
        <dbReference type="Proteomes" id="UP001153636"/>
    </source>
</evidence>
<dbReference type="PANTHER" id="PTHR11001">
    <property type="entry name" value="MITOCHONDRIAL FISSION PROCESS PROTEIN 1"/>
    <property type="match status" value="1"/>
</dbReference>
<dbReference type="OrthoDB" id="424969at2759"/>
<protein>
    <recommendedName>
        <fullName evidence="2">Mitochondrial fission process protein 1</fullName>
    </recommendedName>
    <alternativeName>
        <fullName evidence="3">Mitochondrial 18 kDa protein</fullName>
    </alternativeName>
</protein>
<organism evidence="4 5">
    <name type="scientific">Psylliodes chrysocephalus</name>
    <dbReference type="NCBI Taxonomy" id="3402493"/>
    <lineage>
        <taxon>Eukaryota</taxon>
        <taxon>Metazoa</taxon>
        <taxon>Ecdysozoa</taxon>
        <taxon>Arthropoda</taxon>
        <taxon>Hexapoda</taxon>
        <taxon>Insecta</taxon>
        <taxon>Pterygota</taxon>
        <taxon>Neoptera</taxon>
        <taxon>Endopterygota</taxon>
        <taxon>Coleoptera</taxon>
        <taxon>Polyphaga</taxon>
        <taxon>Cucujiformia</taxon>
        <taxon>Chrysomeloidea</taxon>
        <taxon>Chrysomelidae</taxon>
        <taxon>Galerucinae</taxon>
        <taxon>Alticini</taxon>
        <taxon>Psylliodes</taxon>
    </lineage>
</organism>
<keyword evidence="5" id="KW-1185">Reference proteome</keyword>
<proteinExistence type="inferred from homology"/>
<sequence length="158" mass="18229">MDVDIELENDIDLYRQTPVRYLGYANEVGEAFRSIIGRKWVNFTYGVATLYVLTDTSDKSIKTYKTKLNEENHLKKVIYTTTDTLIWQLLASVAIPGFTINRVCALTNYLLKKSEKLPTNNRKWIVTGIGLFTIPFIIKPIDNFVDLAMDETLRKFQP</sequence>
<dbReference type="AlphaFoldDB" id="A0A9P0DF85"/>
<dbReference type="GO" id="GO:0000266">
    <property type="term" value="P:mitochondrial fission"/>
    <property type="evidence" value="ECO:0007669"/>
    <property type="project" value="TreeGrafter"/>
</dbReference>
<dbReference type="PANTHER" id="PTHR11001:SF2">
    <property type="entry name" value="MITOCHONDRIAL FISSION PROCESS PROTEIN 1"/>
    <property type="match status" value="1"/>
</dbReference>
<gene>
    <name evidence="4" type="ORF">PSYICH_LOCUS15277</name>
</gene>
<name>A0A9P0DF85_9CUCU</name>